<protein>
    <recommendedName>
        <fullName evidence="5">Secreted protein</fullName>
    </recommendedName>
</protein>
<proteinExistence type="predicted"/>
<keyword evidence="4" id="KW-1185">Reference proteome</keyword>
<feature type="signal peptide" evidence="2">
    <location>
        <begin position="1"/>
        <end position="21"/>
    </location>
</feature>
<dbReference type="RefSeq" id="WP_157185497.1">
    <property type="nucleotide sequence ID" value="NZ_JACHIT010000002.1"/>
</dbReference>
<evidence type="ECO:0008006" key="5">
    <source>
        <dbReference type="Google" id="ProtNLM"/>
    </source>
</evidence>
<gene>
    <name evidence="3" type="ORF">BJY24_006032</name>
</gene>
<sequence length="56" mass="5921">MSLPMTAHVLVSVTAAFGATALVALTTRSPARTDSGARDNYPAALRRRHTRAAVLE</sequence>
<evidence type="ECO:0000313" key="3">
    <source>
        <dbReference type="EMBL" id="MBB5917120.1"/>
    </source>
</evidence>
<dbReference type="Proteomes" id="UP000540412">
    <property type="component" value="Unassembled WGS sequence"/>
</dbReference>
<organism evidence="3 4">
    <name type="scientific">Nocardia transvalensis</name>
    <dbReference type="NCBI Taxonomy" id="37333"/>
    <lineage>
        <taxon>Bacteria</taxon>
        <taxon>Bacillati</taxon>
        <taxon>Actinomycetota</taxon>
        <taxon>Actinomycetes</taxon>
        <taxon>Mycobacteriales</taxon>
        <taxon>Nocardiaceae</taxon>
        <taxon>Nocardia</taxon>
    </lineage>
</organism>
<keyword evidence="2" id="KW-0732">Signal</keyword>
<reference evidence="3 4" key="1">
    <citation type="submission" date="2020-08" db="EMBL/GenBank/DDBJ databases">
        <title>Sequencing the genomes of 1000 actinobacteria strains.</title>
        <authorList>
            <person name="Klenk H.-P."/>
        </authorList>
    </citation>
    <scope>NUCLEOTIDE SEQUENCE [LARGE SCALE GENOMIC DNA]</scope>
    <source>
        <strain evidence="3 4">DSM 43582</strain>
    </source>
</reference>
<feature type="region of interest" description="Disordered" evidence="1">
    <location>
        <begin position="28"/>
        <end position="56"/>
    </location>
</feature>
<feature type="compositionally biased region" description="Basic residues" evidence="1">
    <location>
        <begin position="45"/>
        <end position="56"/>
    </location>
</feature>
<name>A0A7W9PJ87_9NOCA</name>
<dbReference type="AlphaFoldDB" id="A0A7W9PJ87"/>
<dbReference type="EMBL" id="JACHIT010000002">
    <property type="protein sequence ID" value="MBB5917120.1"/>
    <property type="molecule type" value="Genomic_DNA"/>
</dbReference>
<evidence type="ECO:0000313" key="4">
    <source>
        <dbReference type="Proteomes" id="UP000540412"/>
    </source>
</evidence>
<evidence type="ECO:0000256" key="2">
    <source>
        <dbReference type="SAM" id="SignalP"/>
    </source>
</evidence>
<comment type="caution">
    <text evidence="3">The sequence shown here is derived from an EMBL/GenBank/DDBJ whole genome shotgun (WGS) entry which is preliminary data.</text>
</comment>
<evidence type="ECO:0000256" key="1">
    <source>
        <dbReference type="SAM" id="MobiDB-lite"/>
    </source>
</evidence>
<feature type="chain" id="PRO_5038756230" description="Secreted protein" evidence="2">
    <location>
        <begin position="22"/>
        <end position="56"/>
    </location>
</feature>
<accession>A0A7W9PJ87</accession>